<evidence type="ECO:0000256" key="7">
    <source>
        <dbReference type="ARBA" id="ARBA00007490"/>
    </source>
</evidence>
<dbReference type="Gene3D" id="3.40.50.300">
    <property type="entry name" value="P-loop containing nucleotide triphosphate hydrolases"/>
    <property type="match status" value="1"/>
</dbReference>
<evidence type="ECO:0000256" key="3">
    <source>
        <dbReference type="ARBA" id="ARBA00001522"/>
    </source>
</evidence>
<dbReference type="CDD" id="cd00544">
    <property type="entry name" value="CobU"/>
    <property type="match status" value="1"/>
</dbReference>
<dbReference type="SUPFAM" id="SSF52540">
    <property type="entry name" value="P-loop containing nucleoside triphosphate hydrolases"/>
    <property type="match status" value="1"/>
</dbReference>
<keyword evidence="12 19" id="KW-0547">Nucleotide-binding</keyword>
<feature type="binding site" evidence="19">
    <location>
        <position position="81"/>
    </location>
    <ligand>
        <name>GTP</name>
        <dbReference type="ChEBI" id="CHEBI:37565"/>
    </ligand>
</feature>
<evidence type="ECO:0000256" key="13">
    <source>
        <dbReference type="ARBA" id="ARBA00022777"/>
    </source>
</evidence>
<dbReference type="OrthoDB" id="9799422at2"/>
<dbReference type="EMBL" id="JRFU01000138">
    <property type="protein sequence ID" value="PWE85990.1"/>
    <property type="molecule type" value="Genomic_DNA"/>
</dbReference>
<feature type="binding site" evidence="19">
    <location>
        <begin position="50"/>
        <end position="53"/>
    </location>
    <ligand>
        <name>GTP</name>
        <dbReference type="ChEBI" id="CHEBI:37565"/>
    </ligand>
</feature>
<protein>
    <recommendedName>
        <fullName evidence="16">Adenosylcobinamide kinase</fullName>
        <ecNumber evidence="8">2.7.1.156</ecNumber>
        <ecNumber evidence="9">2.7.7.62</ecNumber>
    </recommendedName>
    <alternativeName>
        <fullName evidence="17">Adenosylcobinamide-phosphate guanylyltransferase</fullName>
    </alternativeName>
</protein>
<keyword evidence="21" id="KW-1185">Reference proteome</keyword>
<evidence type="ECO:0000256" key="8">
    <source>
        <dbReference type="ARBA" id="ARBA00012016"/>
    </source>
</evidence>
<feature type="binding site" evidence="19">
    <location>
        <begin position="7"/>
        <end position="14"/>
    </location>
    <ligand>
        <name>GTP</name>
        <dbReference type="ChEBI" id="CHEBI:37565"/>
    </ligand>
</feature>
<dbReference type="InterPro" id="IPR003203">
    <property type="entry name" value="CobU/CobP"/>
</dbReference>
<keyword evidence="14" id="KW-0067">ATP-binding</keyword>
<evidence type="ECO:0000256" key="6">
    <source>
        <dbReference type="ARBA" id="ARBA00005159"/>
    </source>
</evidence>
<dbReference type="AlphaFoldDB" id="A0A2V1JMK3"/>
<dbReference type="RefSeq" id="WP_109216291.1">
    <property type="nucleotide sequence ID" value="NZ_JRFU01000138.1"/>
</dbReference>
<proteinExistence type="inferred from homology"/>
<evidence type="ECO:0000256" key="2">
    <source>
        <dbReference type="ARBA" id="ARBA00000711"/>
    </source>
</evidence>
<feature type="active site" description="GMP-histidine intermediate" evidence="18">
    <location>
        <position position="49"/>
    </location>
</feature>
<evidence type="ECO:0000256" key="5">
    <source>
        <dbReference type="ARBA" id="ARBA00004692"/>
    </source>
</evidence>
<comment type="function">
    <text evidence="4">Catalyzes ATP-dependent phosphorylation of adenosylcobinamide and addition of GMP to adenosylcobinamide phosphate.</text>
</comment>
<dbReference type="PANTHER" id="PTHR34848:SF1">
    <property type="entry name" value="BIFUNCTIONAL ADENOSYLCOBALAMIN BIOSYNTHESIS PROTEIN COBU"/>
    <property type="match status" value="1"/>
</dbReference>
<evidence type="ECO:0000313" key="21">
    <source>
        <dbReference type="Proteomes" id="UP000245288"/>
    </source>
</evidence>
<dbReference type="InterPro" id="IPR027417">
    <property type="entry name" value="P-loop_NTPase"/>
</dbReference>
<evidence type="ECO:0000256" key="4">
    <source>
        <dbReference type="ARBA" id="ARBA00003889"/>
    </source>
</evidence>
<dbReference type="GO" id="GO:0009236">
    <property type="term" value="P:cobalamin biosynthetic process"/>
    <property type="evidence" value="ECO:0007669"/>
    <property type="project" value="UniProtKB-UniPathway"/>
</dbReference>
<keyword evidence="15 19" id="KW-0342">GTP-binding</keyword>
<evidence type="ECO:0000313" key="20">
    <source>
        <dbReference type="EMBL" id="PWE85990.1"/>
    </source>
</evidence>
<evidence type="ECO:0000256" key="14">
    <source>
        <dbReference type="ARBA" id="ARBA00022840"/>
    </source>
</evidence>
<feature type="binding site" evidence="19">
    <location>
        <position position="62"/>
    </location>
    <ligand>
        <name>GTP</name>
        <dbReference type="ChEBI" id="CHEBI:37565"/>
    </ligand>
</feature>
<evidence type="ECO:0000256" key="11">
    <source>
        <dbReference type="ARBA" id="ARBA00022679"/>
    </source>
</evidence>
<dbReference type="GO" id="GO:0005525">
    <property type="term" value="F:GTP binding"/>
    <property type="evidence" value="ECO:0007669"/>
    <property type="project" value="UniProtKB-KW"/>
</dbReference>
<dbReference type="PANTHER" id="PTHR34848">
    <property type="match status" value="1"/>
</dbReference>
<evidence type="ECO:0000256" key="12">
    <source>
        <dbReference type="ARBA" id="ARBA00022741"/>
    </source>
</evidence>
<comment type="pathway">
    <text evidence="5">Cofactor biosynthesis; adenosylcobalamin biosynthesis; adenosylcobalamin from cob(II)yrinate a,c-diamide: step 6/7.</text>
</comment>
<dbReference type="UniPathway" id="UPA00148">
    <property type="reaction ID" value="UER00236"/>
</dbReference>
<reference evidence="20 21" key="1">
    <citation type="submission" date="2014-09" db="EMBL/GenBank/DDBJ databases">
        <title>Butyrate-producing bacteria isolated from human gut.</title>
        <authorList>
            <person name="Zhang Q."/>
            <person name="Zhao L."/>
        </authorList>
    </citation>
    <scope>NUCLEOTIDE SEQUENCE [LARGE SCALE GENOMIC DNA]</scope>
    <source>
        <strain evidence="20 21">21</strain>
    </source>
</reference>
<gene>
    <name evidence="20" type="ORF">LG34_12565</name>
</gene>
<evidence type="ECO:0000256" key="16">
    <source>
        <dbReference type="ARBA" id="ARBA00029570"/>
    </source>
</evidence>
<name>A0A2V1JMK3_EUBRA</name>
<evidence type="ECO:0000256" key="17">
    <source>
        <dbReference type="ARBA" id="ARBA00030571"/>
    </source>
</evidence>
<keyword evidence="10" id="KW-0169">Cobalamin biosynthesis</keyword>
<organism evidence="20 21">
    <name type="scientific">Eubacterium ramulus</name>
    <dbReference type="NCBI Taxonomy" id="39490"/>
    <lineage>
        <taxon>Bacteria</taxon>
        <taxon>Bacillati</taxon>
        <taxon>Bacillota</taxon>
        <taxon>Clostridia</taxon>
        <taxon>Eubacteriales</taxon>
        <taxon>Eubacteriaceae</taxon>
        <taxon>Eubacterium</taxon>
    </lineage>
</organism>
<dbReference type="EC" id="2.7.7.62" evidence="9"/>
<dbReference type="GO" id="GO:0005524">
    <property type="term" value="F:ATP binding"/>
    <property type="evidence" value="ECO:0007669"/>
    <property type="project" value="UniProtKB-KW"/>
</dbReference>
<comment type="catalytic activity">
    <reaction evidence="2">
        <text>adenosylcob(III)inamide phosphate + GTP + H(+) = adenosylcob(III)inamide-GDP + diphosphate</text>
        <dbReference type="Rhea" id="RHEA:22712"/>
        <dbReference type="ChEBI" id="CHEBI:15378"/>
        <dbReference type="ChEBI" id="CHEBI:33019"/>
        <dbReference type="ChEBI" id="CHEBI:37565"/>
        <dbReference type="ChEBI" id="CHEBI:58502"/>
        <dbReference type="ChEBI" id="CHEBI:60487"/>
        <dbReference type="EC" id="2.7.7.62"/>
    </reaction>
</comment>
<dbReference type="PIRSF" id="PIRSF006135">
    <property type="entry name" value="CobU"/>
    <property type="match status" value="1"/>
</dbReference>
<accession>A0A2V1JMK3</accession>
<evidence type="ECO:0000256" key="18">
    <source>
        <dbReference type="PIRSR" id="PIRSR006135-1"/>
    </source>
</evidence>
<comment type="similarity">
    <text evidence="7">Belongs to the CobU/CobP family.</text>
</comment>
<dbReference type="Proteomes" id="UP000245288">
    <property type="component" value="Unassembled WGS sequence"/>
</dbReference>
<sequence>MIILVTGGSGSGKSEFAENCCMKLPAVEKRYIATMQAFDEESRARIRKHRRARSGKGFATIEQGTHLEEVSLPKECTALLECMSNLVANEMFAPEGRGEDCKDAILQGIRHLAAEAKHLVIVSNNIFDDGIEYDPGTKLYMRILGEINQEVAVLADQVYEVVCGIPILMKKERDRV</sequence>
<evidence type="ECO:0000256" key="15">
    <source>
        <dbReference type="ARBA" id="ARBA00023134"/>
    </source>
</evidence>
<evidence type="ECO:0000256" key="19">
    <source>
        <dbReference type="PIRSR" id="PIRSR006135-2"/>
    </source>
</evidence>
<evidence type="ECO:0000256" key="9">
    <source>
        <dbReference type="ARBA" id="ARBA00012523"/>
    </source>
</evidence>
<evidence type="ECO:0000256" key="1">
    <source>
        <dbReference type="ARBA" id="ARBA00000312"/>
    </source>
</evidence>
<dbReference type="GO" id="GO:0043752">
    <property type="term" value="F:adenosylcobinamide kinase activity"/>
    <property type="evidence" value="ECO:0007669"/>
    <property type="project" value="UniProtKB-EC"/>
</dbReference>
<comment type="catalytic activity">
    <reaction evidence="1">
        <text>adenosylcob(III)inamide + ATP = adenosylcob(III)inamide phosphate + ADP + H(+)</text>
        <dbReference type="Rhea" id="RHEA:15769"/>
        <dbReference type="ChEBI" id="CHEBI:2480"/>
        <dbReference type="ChEBI" id="CHEBI:15378"/>
        <dbReference type="ChEBI" id="CHEBI:30616"/>
        <dbReference type="ChEBI" id="CHEBI:58502"/>
        <dbReference type="ChEBI" id="CHEBI:456216"/>
        <dbReference type="EC" id="2.7.1.156"/>
    </reaction>
</comment>
<keyword evidence="13" id="KW-0418">Kinase</keyword>
<dbReference type="EC" id="2.7.1.156" evidence="8"/>
<evidence type="ECO:0000256" key="10">
    <source>
        <dbReference type="ARBA" id="ARBA00022573"/>
    </source>
</evidence>
<comment type="catalytic activity">
    <reaction evidence="3">
        <text>adenosylcob(III)inamide + GTP = adenosylcob(III)inamide phosphate + GDP + H(+)</text>
        <dbReference type="Rhea" id="RHEA:15765"/>
        <dbReference type="ChEBI" id="CHEBI:2480"/>
        <dbReference type="ChEBI" id="CHEBI:15378"/>
        <dbReference type="ChEBI" id="CHEBI:37565"/>
        <dbReference type="ChEBI" id="CHEBI:58189"/>
        <dbReference type="ChEBI" id="CHEBI:58502"/>
        <dbReference type="EC" id="2.7.1.156"/>
    </reaction>
</comment>
<keyword evidence="11" id="KW-0808">Transferase</keyword>
<dbReference type="Pfam" id="PF02283">
    <property type="entry name" value="CobU"/>
    <property type="match status" value="1"/>
</dbReference>
<comment type="pathway">
    <text evidence="6">Cofactor biosynthesis; adenosylcobalamin biosynthesis; adenosylcobalamin from cob(II)yrinate a,c-diamide: step 5/7.</text>
</comment>
<dbReference type="GO" id="GO:0008820">
    <property type="term" value="F:cobinamide phosphate guanylyltransferase activity"/>
    <property type="evidence" value="ECO:0007669"/>
    <property type="project" value="UniProtKB-EC"/>
</dbReference>
<comment type="caution">
    <text evidence="20">The sequence shown here is derived from an EMBL/GenBank/DDBJ whole genome shotgun (WGS) entry which is preliminary data.</text>
</comment>